<protein>
    <submittedName>
        <fullName evidence="2">Exo-alpha-sialidase</fullName>
    </submittedName>
</protein>
<dbReference type="Proteomes" id="UP000294513">
    <property type="component" value="Unassembled WGS sequence"/>
</dbReference>
<keyword evidence="3" id="KW-1185">Reference proteome</keyword>
<evidence type="ECO:0000313" key="2">
    <source>
        <dbReference type="EMBL" id="TDD91006.1"/>
    </source>
</evidence>
<evidence type="ECO:0000256" key="1">
    <source>
        <dbReference type="SAM" id="MobiDB-lite"/>
    </source>
</evidence>
<name>A0A4R5BYP6_9ACTN</name>
<dbReference type="Gene3D" id="2.120.10.10">
    <property type="match status" value="1"/>
</dbReference>
<dbReference type="AlphaFoldDB" id="A0A4R5BYP6"/>
<dbReference type="RefSeq" id="WP_131892501.1">
    <property type="nucleotide sequence ID" value="NZ_SMKU01000047.1"/>
</dbReference>
<reference evidence="2 3" key="1">
    <citation type="submission" date="2019-03" db="EMBL/GenBank/DDBJ databases">
        <title>Draft genome sequences of novel Actinobacteria.</title>
        <authorList>
            <person name="Sahin N."/>
            <person name="Ay H."/>
            <person name="Saygin H."/>
        </authorList>
    </citation>
    <scope>NUCLEOTIDE SEQUENCE [LARGE SCALE GENOMIC DNA]</scope>
    <source>
        <strain evidence="2 3">H3C3</strain>
    </source>
</reference>
<dbReference type="InterPro" id="IPR036278">
    <property type="entry name" value="Sialidase_sf"/>
</dbReference>
<comment type="caution">
    <text evidence="2">The sequence shown here is derived from an EMBL/GenBank/DDBJ whole genome shotgun (WGS) entry which is preliminary data.</text>
</comment>
<dbReference type="OrthoDB" id="7294637at2"/>
<gene>
    <name evidence="2" type="ORF">E1298_12350</name>
</gene>
<feature type="region of interest" description="Disordered" evidence="1">
    <location>
        <begin position="40"/>
        <end position="61"/>
    </location>
</feature>
<organism evidence="2 3">
    <name type="scientific">Actinomadura rubrisoli</name>
    <dbReference type="NCBI Taxonomy" id="2530368"/>
    <lineage>
        <taxon>Bacteria</taxon>
        <taxon>Bacillati</taxon>
        <taxon>Actinomycetota</taxon>
        <taxon>Actinomycetes</taxon>
        <taxon>Streptosporangiales</taxon>
        <taxon>Thermomonosporaceae</taxon>
        <taxon>Actinomadura</taxon>
    </lineage>
</organism>
<sequence>MLQYNNDAPARTIFLNPASTTHRAETMRVRISYDGARTWPVDRPLTDAPPPAEAGTEGGYSSMAKTSDYRVAALVESNLDTRHNGTSYRSIVFRKFNLSWILH</sequence>
<accession>A0A4R5BYP6</accession>
<dbReference type="CDD" id="cd15482">
    <property type="entry name" value="Sialidase_non-viral"/>
    <property type="match status" value="1"/>
</dbReference>
<dbReference type="EMBL" id="SMKU01000047">
    <property type="protein sequence ID" value="TDD91006.1"/>
    <property type="molecule type" value="Genomic_DNA"/>
</dbReference>
<dbReference type="SUPFAM" id="SSF50939">
    <property type="entry name" value="Sialidases"/>
    <property type="match status" value="1"/>
</dbReference>
<proteinExistence type="predicted"/>
<evidence type="ECO:0000313" key="3">
    <source>
        <dbReference type="Proteomes" id="UP000294513"/>
    </source>
</evidence>